<keyword evidence="5" id="KW-1185">Reference proteome</keyword>
<feature type="compositionally biased region" description="Pro residues" evidence="2">
    <location>
        <begin position="697"/>
        <end position="708"/>
    </location>
</feature>
<keyword evidence="1" id="KW-0175">Coiled coil</keyword>
<dbReference type="EMBL" id="MCGR01000005">
    <property type="protein sequence ID" value="ORY89808.1"/>
    <property type="molecule type" value="Genomic_DNA"/>
</dbReference>
<comment type="caution">
    <text evidence="4">The sequence shown here is derived from an EMBL/GenBank/DDBJ whole genome shotgun (WGS) entry which is preliminary data.</text>
</comment>
<feature type="region of interest" description="Disordered" evidence="2">
    <location>
        <begin position="151"/>
        <end position="267"/>
    </location>
</feature>
<evidence type="ECO:0000313" key="5">
    <source>
        <dbReference type="Proteomes" id="UP000193467"/>
    </source>
</evidence>
<feature type="compositionally biased region" description="Low complexity" evidence="2">
    <location>
        <begin position="547"/>
        <end position="557"/>
    </location>
</feature>
<proteinExistence type="predicted"/>
<dbReference type="InterPro" id="IPR000953">
    <property type="entry name" value="Chromo/chromo_shadow_dom"/>
</dbReference>
<feature type="region of interest" description="Disordered" evidence="2">
    <location>
        <begin position="505"/>
        <end position="660"/>
    </location>
</feature>
<sequence>MSLDNLHDNRFSYPASRPSAFCSLSSSFARRSIRLVSSYSFVELDIMLSNVSEAAPADESIEVEPPTQLLQQAASPRRVEGHESDSADDEDQQDSTPPSQQFHPVKAIIAERSNKYLVAWEGTDENGKAWTPTWEPKANVTPDVIEEWMTTGRAEWKRNKRETRRENKQAAKRDLKGKGKTEESGAAPTSTSLDSPTSTSVLKRKVKRPDSAAPSQKPKSRQVHVLSDTEETDAPIVPAAAPNPPTSLLRKRKSMANLDEPAKQRVKTAAPAIEVIVPSPRRVATELKQSSRREEPNAELESIVPDSQGYSLATGTGQEEDGDLNMDAEEAAAVASPARLPGSSRPLPRAFSPAASSDVEVLPSLAHPPTLPSPTLASSVPSPQITIPASSQNDPIEDPDSSPPRRPLGPAAPRRSNASPAPSRPTPVLVPLVKPARPQLELVLDDASRRMPSPHSESDVEDDEENQPSSWELSYVSQPVAVGAGKTMPMLDPVELEEMMDKYEKPALPVGGAPEGAVGAAAGAGPSDAGEGGDGGHSRSLNPNEGYTSSSSTNYSSQQPHRSDGQAISRSGSSNGHGGGSGGGGGGGGYYGGYGGYPPYGPPYGGYGYPPPPGSSSSKRELENDSADDNSKKARTSQRPTPEPEHDHRLPPPPPMAPMYHYPAPYPGYPPYPPPPHGYPFPPPMPGYHQPPPFIPVPSYSPPLPPPNQNISPSLARVLGPTTTGPNPIPLVAPQAQNPAPPNVIAPSPTGATTPVGAGSPVPSPAIAAVRSPLRQRSQSPAAALKSPSIARASSFAVATGAAAVNSSAAVSRNASPAPGGGSNLDGLINLVLASPHIEESDQTKAEIVRFLKDPKAYISRPDQPLSQTPHWAFELRRMTHEGVDKTDFIIIHSGTGTHQLKRVARSQATFDFARSLSHNARASTPAAEAGPPSPPAVSTMTREQLEKELESLRLSTKAQLDELTLLRPLATEVPKLRTDVEKLTKTNKSLTNSKETAQSDYAYMQAQYQDASTAAVARAREATIAEEETAKLRGMLDVGLKQRDLVAKGESKALREELRRMKAEVQLCRAAERRVQQSGVLEKASKWDEYVAREKYDAEMYKDRERALLEEEEEEEREREREEQEQLQREQDEKRREQTEREMIEREDRAVNGDKGVAEVKIEQFACEWRVDKASQVEPCGAILDSRDALQQHLLGHLPLKDTSALALDELP</sequence>
<feature type="region of interest" description="Disordered" evidence="2">
    <location>
        <begin position="920"/>
        <end position="941"/>
    </location>
</feature>
<feature type="region of interest" description="Disordered" evidence="2">
    <location>
        <begin position="697"/>
        <end position="764"/>
    </location>
</feature>
<dbReference type="CDD" id="cd00024">
    <property type="entry name" value="CD_CSD"/>
    <property type="match status" value="1"/>
</dbReference>
<feature type="region of interest" description="Disordered" evidence="2">
    <location>
        <begin position="1110"/>
        <end position="1151"/>
    </location>
</feature>
<protein>
    <recommendedName>
        <fullName evidence="3">Chromo domain-containing protein</fullName>
    </recommendedName>
</protein>
<evidence type="ECO:0000256" key="2">
    <source>
        <dbReference type="SAM" id="MobiDB-lite"/>
    </source>
</evidence>
<dbReference type="PROSITE" id="PS50013">
    <property type="entry name" value="CHROMO_2"/>
    <property type="match status" value="1"/>
</dbReference>
<feature type="non-terminal residue" evidence="4">
    <location>
        <position position="1"/>
    </location>
</feature>
<name>A0A1Y2G010_9BASI</name>
<feature type="compositionally biased region" description="Low complexity" evidence="2">
    <location>
        <begin position="408"/>
        <end position="421"/>
    </location>
</feature>
<feature type="compositionally biased region" description="Low complexity" evidence="2">
    <location>
        <begin position="362"/>
        <end position="383"/>
    </location>
</feature>
<feature type="compositionally biased region" description="Gly residues" evidence="2">
    <location>
        <begin position="575"/>
        <end position="608"/>
    </location>
</feature>
<feature type="compositionally biased region" description="Polar residues" evidence="2">
    <location>
        <begin position="467"/>
        <end position="477"/>
    </location>
</feature>
<feature type="coiled-coil region" evidence="1">
    <location>
        <begin position="943"/>
        <end position="1001"/>
    </location>
</feature>
<gene>
    <name evidence="4" type="ORF">BCR35DRAFT_323850</name>
</gene>
<evidence type="ECO:0000256" key="1">
    <source>
        <dbReference type="SAM" id="Coils"/>
    </source>
</evidence>
<dbReference type="Proteomes" id="UP000193467">
    <property type="component" value="Unassembled WGS sequence"/>
</dbReference>
<organism evidence="4 5">
    <name type="scientific">Leucosporidium creatinivorum</name>
    <dbReference type="NCBI Taxonomy" id="106004"/>
    <lineage>
        <taxon>Eukaryota</taxon>
        <taxon>Fungi</taxon>
        <taxon>Dikarya</taxon>
        <taxon>Basidiomycota</taxon>
        <taxon>Pucciniomycotina</taxon>
        <taxon>Microbotryomycetes</taxon>
        <taxon>Leucosporidiales</taxon>
        <taxon>Leucosporidium</taxon>
    </lineage>
</organism>
<dbReference type="Gene3D" id="2.40.50.40">
    <property type="match status" value="1"/>
</dbReference>
<feature type="domain" description="Chromo" evidence="3">
    <location>
        <begin position="103"/>
        <end position="168"/>
    </location>
</feature>
<feature type="compositionally biased region" description="Acidic residues" evidence="2">
    <location>
        <begin position="318"/>
        <end position="330"/>
    </location>
</feature>
<dbReference type="OrthoDB" id="2537473at2759"/>
<feature type="region of interest" description="Disordered" evidence="2">
    <location>
        <begin position="68"/>
        <end position="104"/>
    </location>
</feature>
<feature type="region of interest" description="Disordered" evidence="2">
    <location>
        <begin position="285"/>
        <end position="486"/>
    </location>
</feature>
<feature type="compositionally biased region" description="Basic and acidic residues" evidence="2">
    <location>
        <begin position="1119"/>
        <end position="1151"/>
    </location>
</feature>
<evidence type="ECO:0000313" key="4">
    <source>
        <dbReference type="EMBL" id="ORY89808.1"/>
    </source>
</evidence>
<feature type="compositionally biased region" description="Polar residues" evidence="2">
    <location>
        <begin position="384"/>
        <end position="394"/>
    </location>
</feature>
<accession>A0A1Y2G010</accession>
<reference evidence="4 5" key="1">
    <citation type="submission" date="2016-07" db="EMBL/GenBank/DDBJ databases">
        <title>Pervasive Adenine N6-methylation of Active Genes in Fungi.</title>
        <authorList>
            <consortium name="DOE Joint Genome Institute"/>
            <person name="Mondo S.J."/>
            <person name="Dannebaum R.O."/>
            <person name="Kuo R.C."/>
            <person name="Labutti K."/>
            <person name="Haridas S."/>
            <person name="Kuo A."/>
            <person name="Salamov A."/>
            <person name="Ahrendt S.R."/>
            <person name="Lipzen A."/>
            <person name="Sullivan W."/>
            <person name="Andreopoulos W.B."/>
            <person name="Clum A."/>
            <person name="Lindquist E."/>
            <person name="Daum C."/>
            <person name="Ramamoorthy G.K."/>
            <person name="Gryganskyi A."/>
            <person name="Culley D."/>
            <person name="Magnuson J.K."/>
            <person name="James T.Y."/>
            <person name="O'Malley M.A."/>
            <person name="Stajich J.E."/>
            <person name="Spatafora J.W."/>
            <person name="Visel A."/>
            <person name="Grigoriev I.V."/>
        </authorList>
    </citation>
    <scope>NUCLEOTIDE SEQUENCE [LARGE SCALE GENOMIC DNA]</scope>
    <source>
        <strain evidence="4 5">62-1032</strain>
    </source>
</reference>
<feature type="compositionally biased region" description="Low complexity" evidence="2">
    <location>
        <begin position="510"/>
        <end position="529"/>
    </location>
</feature>
<dbReference type="AlphaFoldDB" id="A0A1Y2G010"/>
<feature type="compositionally biased region" description="Polar residues" evidence="2">
    <location>
        <begin position="308"/>
        <end position="317"/>
    </location>
</feature>
<dbReference type="STRING" id="106004.A0A1Y2G010"/>
<feature type="compositionally biased region" description="Basic and acidic residues" evidence="2">
    <location>
        <begin position="285"/>
        <end position="296"/>
    </location>
</feature>
<evidence type="ECO:0000259" key="3">
    <source>
        <dbReference type="PROSITE" id="PS50013"/>
    </source>
</evidence>
<feature type="compositionally biased region" description="Low complexity" evidence="2">
    <location>
        <begin position="188"/>
        <end position="200"/>
    </location>
</feature>
<feature type="compositionally biased region" description="Basic and acidic residues" evidence="2">
    <location>
        <begin position="163"/>
        <end position="183"/>
    </location>
</feature>
<dbReference type="InParanoid" id="A0A1Y2G010"/>